<evidence type="ECO:0000256" key="1">
    <source>
        <dbReference type="SAM" id="SignalP"/>
    </source>
</evidence>
<keyword evidence="1" id="KW-0732">Signal</keyword>
<dbReference type="RefSeq" id="WP_377129012.1">
    <property type="nucleotide sequence ID" value="NZ_JBHUON010000018.1"/>
</dbReference>
<dbReference type="EMBL" id="JBHUON010000018">
    <property type="protein sequence ID" value="MFD2865876.1"/>
    <property type="molecule type" value="Genomic_DNA"/>
</dbReference>
<evidence type="ECO:0000313" key="2">
    <source>
        <dbReference type="EMBL" id="MFD2865876.1"/>
    </source>
</evidence>
<dbReference type="Gene3D" id="2.60.40.1930">
    <property type="match status" value="1"/>
</dbReference>
<accession>A0ABW5XSR7</accession>
<dbReference type="Proteomes" id="UP001597601">
    <property type="component" value="Unassembled WGS sequence"/>
</dbReference>
<feature type="chain" id="PRO_5045537343" evidence="1">
    <location>
        <begin position="27"/>
        <end position="909"/>
    </location>
</feature>
<comment type="caution">
    <text evidence="2">The sequence shown here is derived from an EMBL/GenBank/DDBJ whole genome shotgun (WGS) entry which is preliminary data.</text>
</comment>
<dbReference type="SUPFAM" id="SSF49464">
    <property type="entry name" value="Carboxypeptidase regulatory domain-like"/>
    <property type="match status" value="1"/>
</dbReference>
<proteinExistence type="predicted"/>
<gene>
    <name evidence="2" type="ORF">ACFSYC_14340</name>
</gene>
<organism evidence="2 3">
    <name type="scientific">Mucilaginibacter antarcticus</name>
    <dbReference type="NCBI Taxonomy" id="1855725"/>
    <lineage>
        <taxon>Bacteria</taxon>
        <taxon>Pseudomonadati</taxon>
        <taxon>Bacteroidota</taxon>
        <taxon>Sphingobacteriia</taxon>
        <taxon>Sphingobacteriales</taxon>
        <taxon>Sphingobacteriaceae</taxon>
        <taxon>Mucilaginibacter</taxon>
    </lineage>
</organism>
<reference evidence="3" key="1">
    <citation type="journal article" date="2019" name="Int. J. Syst. Evol. Microbiol.">
        <title>The Global Catalogue of Microorganisms (GCM) 10K type strain sequencing project: providing services to taxonomists for standard genome sequencing and annotation.</title>
        <authorList>
            <consortium name="The Broad Institute Genomics Platform"/>
            <consortium name="The Broad Institute Genome Sequencing Center for Infectious Disease"/>
            <person name="Wu L."/>
            <person name="Ma J."/>
        </authorList>
    </citation>
    <scope>NUCLEOTIDE SEQUENCE [LARGE SCALE GENOMIC DNA]</scope>
    <source>
        <strain evidence="3">KCTC 52232</strain>
    </source>
</reference>
<keyword evidence="3" id="KW-1185">Reference proteome</keyword>
<name>A0ABW5XSR7_9SPHI</name>
<dbReference type="InterPro" id="IPR008969">
    <property type="entry name" value="CarboxyPept-like_regulatory"/>
</dbReference>
<evidence type="ECO:0000313" key="3">
    <source>
        <dbReference type="Proteomes" id="UP001597601"/>
    </source>
</evidence>
<sequence length="909" mass="99895">MKINRLYIKLGLFCSIISLFAFTPQADDPLDKLVAALQKWTDTYPQEKVYLHMDKPYYALGDTIWFKGYITIGSRHQLSKLSGSLHVDFITEQDSLIRSLKLPIVSGMVVGEFNLSDDFKEGSYRIRAYTQWMRNAGEEYFFDKTFTVGSLTSNIVAKADYQYKTVNNKAILTAVLNYTDDNGRALAERSIKYQIIIDKTVMDTKVTKTDALGSLMINIENDKRANLSGAYIRTIIEDSNKQTIIRDFPIKAGLVQSDIQFFPESGSLIAGVSSRVGFKATGVDGTGTPIKGTVVDQSNAEVAQIETLHAGMGNFLLRPEAGKSYTANLTFADGSTKAVALPKVVNEGYVLGVYQPNKDSILVRIGASAKIIAAAQDVLFIAQTSGETIFATPVKIAKASTSIWLEKKSFPSGVAQFTLFDNTGQPLNERVAFIRSNDVMQVTVKSAKATYKAKEAVAVSLEAKDSKGLGVPGNFSVSVIDETKVPGGDDIESTIFSNLLLTSDLKGYIEKANYYFAKEGDDVDRALDNLMLTQGYRKFTWSKLAAMNNAKPAYEAEDLGVKISGKVYTLGNKLLPGATVDMISLRAGISKSATTDAEGRFSFGGILLQDSIKFAIQARNGKSDKVKIVIDTLPKVRIGINPNFGDVSTNISATLKAYLENIKKQDDFYERTGQLDKVQRLREVRIKAKREKAESNITPQGMFQIPEVSADKVIRFSESEADLCLNLSMCLQARLPGVRVESNMGYTTITDLRGERLGLILDGRKINQLDEISEILEGSVPPTDVAKILMVRTNMAAKNVLGGDGAGYVMIITKLGTARKLYIPNIANVTPKGFNKVREFYMPKYTAANATQADLRTTIYWDPRIKTDVNGKTAFTYFNADGPGTYKVVVEGVNAAGELGRQVYRYTVK</sequence>
<protein>
    <submittedName>
        <fullName evidence="2">Carboxypeptidase-like regulatory domain-containing protein</fullName>
    </submittedName>
</protein>
<feature type="signal peptide" evidence="1">
    <location>
        <begin position="1"/>
        <end position="26"/>
    </location>
</feature>